<dbReference type="InterPro" id="IPR019801">
    <property type="entry name" value="Glyco_hydro_35_CS"/>
</dbReference>
<dbReference type="Pfam" id="PF13363">
    <property type="entry name" value="BetaGal_dom3"/>
    <property type="match status" value="1"/>
</dbReference>
<keyword evidence="18" id="KW-1185">Reference proteome</keyword>
<dbReference type="FunFam" id="2.102.20.10:FF:000001">
    <property type="entry name" value="Beta-galactosidase A"/>
    <property type="match status" value="1"/>
</dbReference>
<dbReference type="PANTHER" id="PTHR23421">
    <property type="entry name" value="BETA-GALACTOSIDASE RELATED"/>
    <property type="match status" value="1"/>
</dbReference>
<dbReference type="Pfam" id="PF10435">
    <property type="entry name" value="BetaGal_dom2"/>
    <property type="match status" value="1"/>
</dbReference>
<dbReference type="FunFam" id="3.20.20.80:FF:000040">
    <property type="entry name" value="Beta-galactosidase A"/>
    <property type="match status" value="1"/>
</dbReference>
<evidence type="ECO:0000256" key="1">
    <source>
        <dbReference type="ARBA" id="ARBA00001412"/>
    </source>
</evidence>
<evidence type="ECO:0000256" key="13">
    <source>
        <dbReference type="RuleBase" id="RU000675"/>
    </source>
</evidence>
<evidence type="ECO:0000256" key="14">
    <source>
        <dbReference type="RuleBase" id="RU003679"/>
    </source>
</evidence>
<dbReference type="Gene3D" id="2.60.120.260">
    <property type="entry name" value="Galactose-binding domain-like"/>
    <property type="match status" value="2"/>
</dbReference>
<organism evidence="17 18">
    <name type="scientific">Cercospora berteroae</name>
    <dbReference type="NCBI Taxonomy" id="357750"/>
    <lineage>
        <taxon>Eukaryota</taxon>
        <taxon>Fungi</taxon>
        <taxon>Dikarya</taxon>
        <taxon>Ascomycota</taxon>
        <taxon>Pezizomycotina</taxon>
        <taxon>Dothideomycetes</taxon>
        <taxon>Dothideomycetidae</taxon>
        <taxon>Mycosphaerellales</taxon>
        <taxon>Mycosphaerellaceae</taxon>
        <taxon>Cercospora</taxon>
    </lineage>
</organism>
<comment type="caution">
    <text evidence="17">The sequence shown here is derived from an EMBL/GenBank/DDBJ whole genome shotgun (WGS) entry which is preliminary data.</text>
</comment>
<dbReference type="InterPro" id="IPR008979">
    <property type="entry name" value="Galactose-bd-like_sf"/>
</dbReference>
<protein>
    <recommendedName>
        <fullName evidence="4 13">Beta-galactosidase</fullName>
        <ecNumber evidence="4 13">3.2.1.23</ecNumber>
    </recommendedName>
</protein>
<dbReference type="PROSITE" id="PS01182">
    <property type="entry name" value="GLYCOSYL_HYDROL_F35"/>
    <property type="match status" value="1"/>
</dbReference>
<sequence>MLFGKLCQAVLLSAAAVQTAALAIGGKPNMLIKPYKRNEPLQDMVTWDEHSLFVHGKRVLFYSGEFHPFRLPVPGLWLDVFQKIRALGYNGVSVYWDWALLEGKQGDFSAEGVFALEPFFAAAQQAGIYVLARPGPYINAEVAGGGFPGWLARSPAKLRTRDPRFLEATDNYVASMSRIISKAQITNGGPVILLQPENEYSQAVEDTPEFPDSVYWQYIEDQYRNNGIVVPMISNDAYPHGYFAPGPPPLYNATIDIYGHDNYPLGFDCANPEVWPDNALPRQWGDLHRNQSPSTPYSVIEFQGGAFDPWGGLGFAQCAELVNSAYQRVFYKNMYSFGVTIFNIYMTYGGTNWGNLGHPGGYTSYDYGAVITEERMVSREKYSQAKLQASFLSASPAYLTAVAQDNDYANGSYTGNGAIATTALLGERTKFFVVRHSSYNTNDSTSYTITLPTSKGNITIPQLDGQLTLNGRDSKVYVSDYDVGGRNLLYSTAEIFTWKAYGNQRVLVVYTGPDEINELAFSDCGNARLIEGSDVTIENKNGATVLNFQTSSDKRVVDFGRGLLLYILDRNSAYNYWVADSGPTPNPSAPIIEAGYLIRNATVEDNALHLVGDLNATTPVTVIGGAPRALSKLTFNGKEINFEQSRSGVVSATAEYEKPSYTVPDLATADWKVLDTLPEVHEGYDDSQWINADLTYSNNTNRNLTTPTSLYASDYGYHTGNLIFRAHFTATGNESTVFLWTQGGSAFGHSVWLDGTFVGSFVGADLYSNTNATYNLPATTAGKDTVLTILLDNQGLDQNGEAGATTMKRPRGVLDFALAGHQKSDVEWKLQGNLGGESYRDRARGPRNEGGLYAERQGYHLPGAPIDSWKSSGGPSEGLSAPGVAFYATNFDLDFPVGYDIPLAFSFNNATSNGTYGTGNQTSVAYRAQLYVNGYQFGKYVHNIGPQDVFPVPEGIFNHRGSNYVAVSLWALDQGGAKIDGLKLVAGPEIQTGYGSVEASPQPGWKEREDAY</sequence>
<dbReference type="InterPro" id="IPR018954">
    <property type="entry name" value="Betagal_dom2"/>
</dbReference>
<keyword evidence="11 13" id="KW-0326">Glycosidase</keyword>
<dbReference type="InterPro" id="IPR025300">
    <property type="entry name" value="BetaGal_jelly_roll_dom"/>
</dbReference>
<dbReference type="Pfam" id="PF13364">
    <property type="entry name" value="BetaGal_ABD2"/>
    <property type="match status" value="2"/>
</dbReference>
<keyword evidence="7 13" id="KW-0378">Hydrolase</keyword>
<dbReference type="Proteomes" id="UP000237631">
    <property type="component" value="Unassembled WGS sequence"/>
</dbReference>
<evidence type="ECO:0000313" key="17">
    <source>
        <dbReference type="EMBL" id="PPJ55379.1"/>
    </source>
</evidence>
<keyword evidence="5" id="KW-0964">Secreted</keyword>
<dbReference type="GO" id="GO:0004565">
    <property type="term" value="F:beta-galactosidase activity"/>
    <property type="evidence" value="ECO:0007669"/>
    <property type="project" value="UniProtKB-EC"/>
</dbReference>
<dbReference type="InterPro" id="IPR025972">
    <property type="entry name" value="BetaGal_dom3"/>
</dbReference>
<feature type="signal peptide" evidence="15">
    <location>
        <begin position="1"/>
        <end position="21"/>
    </location>
</feature>
<evidence type="ECO:0000256" key="2">
    <source>
        <dbReference type="ARBA" id="ARBA00004613"/>
    </source>
</evidence>
<keyword evidence="10" id="KW-0119">Carbohydrate metabolism</keyword>
<feature type="chain" id="PRO_5015392790" description="Beta-galactosidase" evidence="15">
    <location>
        <begin position="22"/>
        <end position="1012"/>
    </location>
</feature>
<evidence type="ECO:0000256" key="7">
    <source>
        <dbReference type="ARBA" id="ARBA00022801"/>
    </source>
</evidence>
<dbReference type="FunFam" id="2.60.120.260:FF:000065">
    <property type="entry name" value="Beta-galactosidase A"/>
    <property type="match status" value="1"/>
</dbReference>
<comment type="catalytic activity">
    <reaction evidence="1 13">
        <text>Hydrolysis of terminal non-reducing beta-D-galactose residues in beta-D-galactosides.</text>
        <dbReference type="EC" id="3.2.1.23"/>
    </reaction>
</comment>
<evidence type="ECO:0000256" key="15">
    <source>
        <dbReference type="SAM" id="SignalP"/>
    </source>
</evidence>
<evidence type="ECO:0000313" key="18">
    <source>
        <dbReference type="Proteomes" id="UP000237631"/>
    </source>
</evidence>
<evidence type="ECO:0000259" key="16">
    <source>
        <dbReference type="SMART" id="SM01029"/>
    </source>
</evidence>
<evidence type="ECO:0000256" key="6">
    <source>
        <dbReference type="ARBA" id="ARBA00022729"/>
    </source>
</evidence>
<gene>
    <name evidence="17" type="ORF">CBER1_08702</name>
</gene>
<dbReference type="SUPFAM" id="SSF51445">
    <property type="entry name" value="(Trans)glycosidases"/>
    <property type="match status" value="1"/>
</dbReference>
<dbReference type="InterPro" id="IPR037110">
    <property type="entry name" value="Betagal_dom2_sf"/>
</dbReference>
<dbReference type="SMART" id="SM01029">
    <property type="entry name" value="BetaGal_dom2"/>
    <property type="match status" value="1"/>
</dbReference>
<evidence type="ECO:0000256" key="5">
    <source>
        <dbReference type="ARBA" id="ARBA00022525"/>
    </source>
</evidence>
<reference evidence="18" key="1">
    <citation type="journal article" date="2017" name="bioRxiv">
        <title>Conservation of a gene cluster reveals novel cercosporin biosynthetic mechanisms and extends production to the genus Colletotrichum.</title>
        <authorList>
            <person name="de Jonge R."/>
            <person name="Ebert M.K."/>
            <person name="Huitt-Roehl C.R."/>
            <person name="Pal P."/>
            <person name="Suttle J.C."/>
            <person name="Spanner R.E."/>
            <person name="Neubauer J.D."/>
            <person name="Jurick W.M.II."/>
            <person name="Stott K.A."/>
            <person name="Secor G.A."/>
            <person name="Thomma B.P.H.J."/>
            <person name="Van de Peer Y."/>
            <person name="Townsend C.A."/>
            <person name="Bolton M.D."/>
        </authorList>
    </citation>
    <scope>NUCLEOTIDE SEQUENCE [LARGE SCALE GENOMIC DNA]</scope>
    <source>
        <strain evidence="18">CBS538.71</strain>
    </source>
</reference>
<dbReference type="InterPro" id="IPR017853">
    <property type="entry name" value="GH"/>
</dbReference>
<keyword evidence="6 15" id="KW-0732">Signal</keyword>
<dbReference type="SUPFAM" id="SSF117100">
    <property type="entry name" value="Beta-galactosidase LacA, domain 3"/>
    <property type="match status" value="1"/>
</dbReference>
<keyword evidence="12" id="KW-0624">Polysaccharide degradation</keyword>
<dbReference type="GO" id="GO:0000272">
    <property type="term" value="P:polysaccharide catabolic process"/>
    <property type="evidence" value="ECO:0007669"/>
    <property type="project" value="UniProtKB-KW"/>
</dbReference>
<proteinExistence type="inferred from homology"/>
<dbReference type="PRINTS" id="PR00742">
    <property type="entry name" value="GLHYDRLASE35"/>
</dbReference>
<evidence type="ECO:0000256" key="3">
    <source>
        <dbReference type="ARBA" id="ARBA00009809"/>
    </source>
</evidence>
<evidence type="ECO:0000256" key="11">
    <source>
        <dbReference type="ARBA" id="ARBA00023295"/>
    </source>
</evidence>
<evidence type="ECO:0000256" key="4">
    <source>
        <dbReference type="ARBA" id="ARBA00012756"/>
    </source>
</evidence>
<dbReference type="Gene3D" id="3.20.20.80">
    <property type="entry name" value="Glycosidases"/>
    <property type="match status" value="1"/>
</dbReference>
<dbReference type="InterPro" id="IPR036833">
    <property type="entry name" value="BetaGal_dom3_sf"/>
</dbReference>
<evidence type="ECO:0000256" key="9">
    <source>
        <dbReference type="ARBA" id="ARBA00023180"/>
    </source>
</evidence>
<dbReference type="FunFam" id="2.60.120.260:FF:000088">
    <property type="entry name" value="Beta-galactosidase A"/>
    <property type="match status" value="1"/>
</dbReference>
<dbReference type="Gene3D" id="2.102.20.10">
    <property type="entry name" value="Beta-galactosidase, domain 2"/>
    <property type="match status" value="1"/>
</dbReference>
<comment type="similarity">
    <text evidence="3 14">Belongs to the glycosyl hydrolase 35 family.</text>
</comment>
<dbReference type="InterPro" id="IPR001944">
    <property type="entry name" value="Glycoside_Hdrlase_35"/>
</dbReference>
<dbReference type="Gene3D" id="2.60.390.10">
    <property type="entry name" value="Beta-galactosidase, domain 3"/>
    <property type="match status" value="1"/>
</dbReference>
<dbReference type="AlphaFoldDB" id="A0A2S6C6M1"/>
<dbReference type="Pfam" id="PF01301">
    <property type="entry name" value="Glyco_hydro_35"/>
    <property type="match status" value="1"/>
</dbReference>
<name>A0A2S6C6M1_9PEZI</name>
<dbReference type="InterPro" id="IPR031330">
    <property type="entry name" value="Gly_Hdrlase_35_cat"/>
</dbReference>
<keyword evidence="8" id="KW-1015">Disulfide bond</keyword>
<evidence type="ECO:0000256" key="12">
    <source>
        <dbReference type="ARBA" id="ARBA00023326"/>
    </source>
</evidence>
<dbReference type="SUPFAM" id="SSF49785">
    <property type="entry name" value="Galactose-binding domain-like"/>
    <property type="match status" value="2"/>
</dbReference>
<comment type="subcellular location">
    <subcellularLocation>
        <location evidence="2">Secreted</location>
    </subcellularLocation>
</comment>
<dbReference type="OrthoDB" id="1657402at2759"/>
<dbReference type="GO" id="GO:0005576">
    <property type="term" value="C:extracellular region"/>
    <property type="evidence" value="ECO:0007669"/>
    <property type="project" value="UniProtKB-SubCell"/>
</dbReference>
<accession>A0A2S6C6M1</accession>
<evidence type="ECO:0000256" key="8">
    <source>
        <dbReference type="ARBA" id="ARBA00023157"/>
    </source>
</evidence>
<dbReference type="EMBL" id="PNEN01000541">
    <property type="protein sequence ID" value="PPJ55379.1"/>
    <property type="molecule type" value="Genomic_DNA"/>
</dbReference>
<dbReference type="EC" id="3.2.1.23" evidence="4 13"/>
<evidence type="ECO:0000256" key="10">
    <source>
        <dbReference type="ARBA" id="ARBA00023277"/>
    </source>
</evidence>
<feature type="domain" description="Beta-galactosidase" evidence="16">
    <location>
        <begin position="400"/>
        <end position="576"/>
    </location>
</feature>
<dbReference type="STRING" id="357750.A0A2S6C6M1"/>
<keyword evidence="9" id="KW-0325">Glycoprotein</keyword>
<dbReference type="SUPFAM" id="SSF51011">
    <property type="entry name" value="Glycosyl hydrolase domain"/>
    <property type="match status" value="1"/>
</dbReference>